<dbReference type="Pfam" id="PF00293">
    <property type="entry name" value="NUDIX"/>
    <property type="match status" value="1"/>
</dbReference>
<dbReference type="Proteomes" id="UP000535437">
    <property type="component" value="Unassembled WGS sequence"/>
</dbReference>
<name>A0A7Z0KB77_9MICC</name>
<comment type="caution">
    <text evidence="4">The sequence shown here is derived from an EMBL/GenBank/DDBJ whole genome shotgun (WGS) entry which is preliminary data.</text>
</comment>
<dbReference type="AlphaFoldDB" id="A0A7Z0KB77"/>
<organism evidence="4 5">
    <name type="scientific">Nesterenkonia xinjiangensis</name>
    <dbReference type="NCBI Taxonomy" id="225327"/>
    <lineage>
        <taxon>Bacteria</taxon>
        <taxon>Bacillati</taxon>
        <taxon>Actinomycetota</taxon>
        <taxon>Actinomycetes</taxon>
        <taxon>Micrococcales</taxon>
        <taxon>Micrococcaceae</taxon>
        <taxon>Nesterenkonia</taxon>
    </lineage>
</organism>
<reference evidence="4 5" key="1">
    <citation type="submission" date="2020-07" db="EMBL/GenBank/DDBJ databases">
        <title>Sequencing the genomes of 1000 actinobacteria strains.</title>
        <authorList>
            <person name="Klenk H.-P."/>
        </authorList>
    </citation>
    <scope>NUCLEOTIDE SEQUENCE [LARGE SCALE GENOMIC DNA]</scope>
    <source>
        <strain evidence="4 5">DSM 15475</strain>
    </source>
</reference>
<dbReference type="PROSITE" id="PS51462">
    <property type="entry name" value="NUDIX"/>
    <property type="match status" value="1"/>
</dbReference>
<evidence type="ECO:0000256" key="1">
    <source>
        <dbReference type="ARBA" id="ARBA00001946"/>
    </source>
</evidence>
<feature type="domain" description="Nudix hydrolase" evidence="3">
    <location>
        <begin position="32"/>
        <end position="166"/>
    </location>
</feature>
<dbReference type="CDD" id="cd04690">
    <property type="entry name" value="NUDIX_Hydrolase"/>
    <property type="match status" value="1"/>
</dbReference>
<evidence type="ECO:0000313" key="4">
    <source>
        <dbReference type="EMBL" id="NYJ79025.1"/>
    </source>
</evidence>
<accession>A0A7Z0KB77</accession>
<dbReference type="Gene3D" id="3.90.79.10">
    <property type="entry name" value="Nucleoside Triphosphate Pyrophosphohydrolase"/>
    <property type="match status" value="1"/>
</dbReference>
<sequence>MLTTDHALEAAPESPVLPAALTASDAVQLEQGTIHVSAVVIRNSGGEVLTVRKSGTDRFMLPGGKPVPGETPVQTAVRECEEELGVELWPEDLRALGTFQAVAANEPGLLVTGEVFVHDAAPAAVDAAPAAEIAELRWLCPASAPLPEDLAPLLSEEILPALQAEVATA</sequence>
<dbReference type="PANTHER" id="PTHR43046">
    <property type="entry name" value="GDP-MANNOSE MANNOSYL HYDROLASE"/>
    <property type="match status" value="1"/>
</dbReference>
<gene>
    <name evidence="4" type="ORF">HNR09_002436</name>
</gene>
<keyword evidence="5" id="KW-1185">Reference proteome</keyword>
<keyword evidence="2" id="KW-0378">Hydrolase</keyword>
<evidence type="ECO:0000256" key="2">
    <source>
        <dbReference type="ARBA" id="ARBA00022801"/>
    </source>
</evidence>
<proteinExistence type="predicted"/>
<dbReference type="InterPro" id="IPR000086">
    <property type="entry name" value="NUDIX_hydrolase_dom"/>
</dbReference>
<dbReference type="GO" id="GO:0016787">
    <property type="term" value="F:hydrolase activity"/>
    <property type="evidence" value="ECO:0007669"/>
    <property type="project" value="UniProtKB-KW"/>
</dbReference>
<dbReference type="SUPFAM" id="SSF55811">
    <property type="entry name" value="Nudix"/>
    <property type="match status" value="1"/>
</dbReference>
<comment type="cofactor">
    <cofactor evidence="1">
        <name>Mg(2+)</name>
        <dbReference type="ChEBI" id="CHEBI:18420"/>
    </cofactor>
</comment>
<dbReference type="PANTHER" id="PTHR43046:SF2">
    <property type="entry name" value="8-OXO-DGTP DIPHOSPHATASE-RELATED"/>
    <property type="match status" value="1"/>
</dbReference>
<evidence type="ECO:0000313" key="5">
    <source>
        <dbReference type="Proteomes" id="UP000535437"/>
    </source>
</evidence>
<dbReference type="InterPro" id="IPR015797">
    <property type="entry name" value="NUDIX_hydrolase-like_dom_sf"/>
</dbReference>
<protein>
    <submittedName>
        <fullName evidence="4">8-oxo-dGTP pyrophosphatase MutT (NUDIX family)</fullName>
    </submittedName>
</protein>
<dbReference type="EMBL" id="JACCFY010000001">
    <property type="protein sequence ID" value="NYJ79025.1"/>
    <property type="molecule type" value="Genomic_DNA"/>
</dbReference>
<evidence type="ECO:0000259" key="3">
    <source>
        <dbReference type="PROSITE" id="PS51462"/>
    </source>
</evidence>